<dbReference type="RefSeq" id="WP_138405611.1">
    <property type="nucleotide sequence ID" value="NZ_VBSP01000099.1"/>
</dbReference>
<dbReference type="InterPro" id="IPR047650">
    <property type="entry name" value="Transpos_IS110"/>
</dbReference>
<proteinExistence type="predicted"/>
<dbReference type="GO" id="GO:0003677">
    <property type="term" value="F:DNA binding"/>
    <property type="evidence" value="ECO:0007669"/>
    <property type="project" value="InterPro"/>
</dbReference>
<organism evidence="3 4">
    <name type="scientific">Ruoffia tabacinasalis</name>
    <dbReference type="NCBI Taxonomy" id="87458"/>
    <lineage>
        <taxon>Bacteria</taxon>
        <taxon>Bacillati</taxon>
        <taxon>Bacillota</taxon>
        <taxon>Bacilli</taxon>
        <taxon>Lactobacillales</taxon>
        <taxon>Aerococcaceae</taxon>
        <taxon>Ruoffia</taxon>
    </lineage>
</organism>
<name>A0A5R9DQI2_9LACT</name>
<dbReference type="InterPro" id="IPR003346">
    <property type="entry name" value="Transposase_20"/>
</dbReference>
<feature type="domain" description="Transposase IS110-like N-terminal" evidence="1">
    <location>
        <begin position="7"/>
        <end position="156"/>
    </location>
</feature>
<dbReference type="OrthoDB" id="2139941at2"/>
<feature type="non-terminal residue" evidence="3">
    <location>
        <position position="1"/>
    </location>
</feature>
<dbReference type="AlphaFoldDB" id="A0A5R9DQI2"/>
<dbReference type="InterPro" id="IPR002525">
    <property type="entry name" value="Transp_IS110-like_N"/>
</dbReference>
<gene>
    <name evidence="3" type="ORF">FEZ33_12195</name>
</gene>
<comment type="caution">
    <text evidence="3">The sequence shown here is derived from an EMBL/GenBank/DDBJ whole genome shotgun (WGS) entry which is preliminary data.</text>
</comment>
<dbReference type="Proteomes" id="UP000306420">
    <property type="component" value="Unassembled WGS sequence"/>
</dbReference>
<dbReference type="Pfam" id="PF01548">
    <property type="entry name" value="DEDD_Tnp_IS110"/>
    <property type="match status" value="1"/>
</dbReference>
<accession>A0A5R9DQI2</accession>
<dbReference type="GO" id="GO:0004803">
    <property type="term" value="F:transposase activity"/>
    <property type="evidence" value="ECO:0007669"/>
    <property type="project" value="InterPro"/>
</dbReference>
<feature type="domain" description="Transposase IS116/IS110/IS902 C-terminal" evidence="2">
    <location>
        <begin position="271"/>
        <end position="346"/>
    </location>
</feature>
<dbReference type="GO" id="GO:0006313">
    <property type="term" value="P:DNA transposition"/>
    <property type="evidence" value="ECO:0007669"/>
    <property type="project" value="InterPro"/>
</dbReference>
<dbReference type="EMBL" id="VBSP01000099">
    <property type="protein sequence ID" value="TLQ37826.1"/>
    <property type="molecule type" value="Genomic_DNA"/>
</dbReference>
<sequence length="400" mass="46848">KMDVIALDVSNGRSYCVFYQDNICQFEGEIKHNKKGFMRIKQLVESCHSVPEIVFEATGVYSRVIERFCQNNNFRYYLMNPLEARKQTDSLRVNKTDISDAHKLAQTHYFHERKPTNNFTPQYQKMRQLSRWYESNEQEIKKARNQLHVFLVQSFPEYEKYFSSISSEFALEIIQLFPHPQRLEELSRTKIKNLILKSTRKKISSQRALIKAEEILGLSEQSYPAVSEDSIVVRLVAHWANELLQLILLKNEIKKELTNKALYFKEFYIYKSFPGVGELTAALLIAELGDLTRFDNPKQLNAYVGIDIQRYQSGNSGTYDRISKRGNTFARKILFNTVNNMIRAQKSGPNHIVDYYYRAKEKPRTKKHKVALIGCIDRFLKSIHHLVFLGQLYDYNLSPQ</sequence>
<evidence type="ECO:0000259" key="1">
    <source>
        <dbReference type="Pfam" id="PF01548"/>
    </source>
</evidence>
<protein>
    <submittedName>
        <fullName evidence="3">IS110 family transposase</fullName>
    </submittedName>
</protein>
<evidence type="ECO:0000313" key="4">
    <source>
        <dbReference type="Proteomes" id="UP000306420"/>
    </source>
</evidence>
<dbReference type="PANTHER" id="PTHR33055">
    <property type="entry name" value="TRANSPOSASE FOR INSERTION SEQUENCE ELEMENT IS1111A"/>
    <property type="match status" value="1"/>
</dbReference>
<dbReference type="PANTHER" id="PTHR33055:SF17">
    <property type="entry name" value="THIRD ORF IN TRANSPOSON ISC1491"/>
    <property type="match status" value="1"/>
</dbReference>
<evidence type="ECO:0000313" key="3">
    <source>
        <dbReference type="EMBL" id="TLQ37826.1"/>
    </source>
</evidence>
<dbReference type="NCBIfam" id="NF033542">
    <property type="entry name" value="transpos_IS110"/>
    <property type="match status" value="1"/>
</dbReference>
<reference evidence="3 4" key="1">
    <citation type="submission" date="2019-05" db="EMBL/GenBank/DDBJ databases">
        <title>The metagenome of a microbial culture collection derived from dairy environment covers the genomic content of the human microbiome.</title>
        <authorList>
            <person name="Roder T."/>
            <person name="Wuthrich D."/>
            <person name="Sattari Z."/>
            <person name="Von Ah U."/>
            <person name="Bar C."/>
            <person name="Ronchi F."/>
            <person name="Macpherson A.J."/>
            <person name="Ganal-Vonarburg S.C."/>
            <person name="Bruggmann R."/>
            <person name="Vergeres G."/>
        </authorList>
    </citation>
    <scope>NUCLEOTIDE SEQUENCE [LARGE SCALE GENOMIC DNA]</scope>
    <source>
        <strain evidence="3 4">FAM 24227</strain>
    </source>
</reference>
<evidence type="ECO:0000259" key="2">
    <source>
        <dbReference type="Pfam" id="PF02371"/>
    </source>
</evidence>
<dbReference type="Pfam" id="PF02371">
    <property type="entry name" value="Transposase_20"/>
    <property type="match status" value="1"/>
</dbReference>